<keyword evidence="1" id="KW-0812">Transmembrane</keyword>
<protein>
    <recommendedName>
        <fullName evidence="2">PEGA domain-containing protein</fullName>
    </recommendedName>
</protein>
<keyword evidence="4" id="KW-1185">Reference proteome</keyword>
<dbReference type="InterPro" id="IPR013229">
    <property type="entry name" value="PEGA"/>
</dbReference>
<dbReference type="Pfam" id="PF08308">
    <property type="entry name" value="PEGA"/>
    <property type="match status" value="1"/>
</dbReference>
<accession>A0A328CBN1</accession>
<sequence length="470" mass="49490">MAFGASGQACGAAYGRRAASGAGGDLGRALHAAAGNPALRGAEPGELWSPLWRLAHALSAKASYTPFIHAPRWRPSFASVAARRRAVEMIRSYPMSRFALMQGTLLLAAMLLGSVTAQAQPSVALEAVVFEVEGADLDAAFLSDLSAVLRDQALQHPRYALVSATPLQRAEVAVVVGCEPETTECLSQIADFVEARVLISGHVRREGDAFRLSVSIFDRDGDKGPVQVERRLAADDPVLRFRQQVERVFAELTPDERTRLSIRAAASADEIRIDGVMVGRGLVERDTLPPGTYQVEIHREGALPYTREVELKVGEPVSIEVPAALASETPAPREEAASTDPAIAVASSAPASTAMVAPPVPARQRSLLGAYSSLGVGVVALGGAGLMVGLMRGVEDDIAAEIAQGDISPARYNDLLRRGESYETAQWVLLGVGVGATALGVGWMLVSYAGDEPGLAFHVGPGSLALSGRF</sequence>
<keyword evidence="1" id="KW-1133">Transmembrane helix</keyword>
<comment type="caution">
    <text evidence="3">The sequence shown here is derived from an EMBL/GenBank/DDBJ whole genome shotgun (WGS) entry which is preliminary data.</text>
</comment>
<proteinExistence type="predicted"/>
<evidence type="ECO:0000313" key="3">
    <source>
        <dbReference type="EMBL" id="RAL25066.1"/>
    </source>
</evidence>
<feature type="domain" description="PEGA" evidence="2">
    <location>
        <begin position="259"/>
        <end position="320"/>
    </location>
</feature>
<evidence type="ECO:0000313" key="4">
    <source>
        <dbReference type="Proteomes" id="UP000249169"/>
    </source>
</evidence>
<feature type="transmembrane region" description="Helical" evidence="1">
    <location>
        <begin position="427"/>
        <end position="446"/>
    </location>
</feature>
<dbReference type="EMBL" id="QHKO01000001">
    <property type="protein sequence ID" value="RAL25066.1"/>
    <property type="molecule type" value="Genomic_DNA"/>
</dbReference>
<evidence type="ECO:0000256" key="1">
    <source>
        <dbReference type="SAM" id="Phobius"/>
    </source>
</evidence>
<feature type="transmembrane region" description="Helical" evidence="1">
    <location>
        <begin position="368"/>
        <end position="390"/>
    </location>
</feature>
<keyword evidence="1" id="KW-0472">Membrane</keyword>
<dbReference type="AlphaFoldDB" id="A0A328CBN1"/>
<name>A0A328CBN1_9DELT</name>
<dbReference type="Proteomes" id="UP000249169">
    <property type="component" value="Unassembled WGS sequence"/>
</dbReference>
<gene>
    <name evidence="3" type="ORF">DL240_02300</name>
</gene>
<evidence type="ECO:0000259" key="2">
    <source>
        <dbReference type="Pfam" id="PF08308"/>
    </source>
</evidence>
<reference evidence="3 4" key="1">
    <citation type="submission" date="2018-05" db="EMBL/GenBank/DDBJ databases">
        <title>Lujinxingia marina gen. nov. sp. nov., a new facultative anaerobic member of the class Deltaproteobacteria, and proposal of Lujinxingaceae fam. nov.</title>
        <authorList>
            <person name="Li C.-M."/>
        </authorList>
    </citation>
    <scope>NUCLEOTIDE SEQUENCE [LARGE SCALE GENOMIC DNA]</scope>
    <source>
        <strain evidence="3 4">B210</strain>
    </source>
</reference>
<organism evidence="3 4">
    <name type="scientific">Lujinxingia litoralis</name>
    <dbReference type="NCBI Taxonomy" id="2211119"/>
    <lineage>
        <taxon>Bacteria</taxon>
        <taxon>Deltaproteobacteria</taxon>
        <taxon>Bradymonadales</taxon>
        <taxon>Lujinxingiaceae</taxon>
        <taxon>Lujinxingia</taxon>
    </lineage>
</organism>